<dbReference type="PROSITE" id="PS50157">
    <property type="entry name" value="ZINC_FINGER_C2H2_2"/>
    <property type="match status" value="3"/>
</dbReference>
<keyword evidence="2" id="KW-0677">Repeat</keyword>
<name>A0A670KIE1_PODMU</name>
<evidence type="ECO:0000256" key="3">
    <source>
        <dbReference type="ARBA" id="ARBA00022771"/>
    </source>
</evidence>
<feature type="domain" description="C2H2-type" evidence="7">
    <location>
        <begin position="316"/>
        <end position="345"/>
    </location>
</feature>
<dbReference type="GO" id="GO:0000785">
    <property type="term" value="C:chromatin"/>
    <property type="evidence" value="ECO:0007669"/>
    <property type="project" value="Ensembl"/>
</dbReference>
<dbReference type="SUPFAM" id="SSF57667">
    <property type="entry name" value="beta-beta-alpha zinc fingers"/>
    <property type="match status" value="2"/>
</dbReference>
<evidence type="ECO:0000313" key="9">
    <source>
        <dbReference type="Proteomes" id="UP000472272"/>
    </source>
</evidence>
<feature type="domain" description="C2H2-type" evidence="7">
    <location>
        <begin position="376"/>
        <end position="399"/>
    </location>
</feature>
<dbReference type="OMA" id="QRSHGQY"/>
<dbReference type="KEGG" id="pmua:114587975"/>
<dbReference type="GeneID" id="114587975"/>
<dbReference type="Ensembl" id="ENSPMRT00000038984.1">
    <property type="protein sequence ID" value="ENSPMRP00000036811.1"/>
    <property type="gene ID" value="ENSPMRG00000023711.1"/>
</dbReference>
<feature type="domain" description="C2H2-type" evidence="7">
    <location>
        <begin position="346"/>
        <end position="375"/>
    </location>
</feature>
<dbReference type="GO" id="GO:0008270">
    <property type="term" value="F:zinc ion binding"/>
    <property type="evidence" value="ECO:0007669"/>
    <property type="project" value="UniProtKB-KW"/>
</dbReference>
<feature type="region of interest" description="Disordered" evidence="6">
    <location>
        <begin position="289"/>
        <end position="315"/>
    </location>
</feature>
<dbReference type="SMART" id="SM00355">
    <property type="entry name" value="ZnF_C2H2"/>
    <property type="match status" value="3"/>
</dbReference>
<evidence type="ECO:0000256" key="1">
    <source>
        <dbReference type="ARBA" id="ARBA00022723"/>
    </source>
</evidence>
<dbReference type="InterPro" id="IPR013087">
    <property type="entry name" value="Znf_C2H2_type"/>
</dbReference>
<dbReference type="GO" id="GO:0043130">
    <property type="term" value="F:ubiquitin binding"/>
    <property type="evidence" value="ECO:0007669"/>
    <property type="project" value="Ensembl"/>
</dbReference>
<dbReference type="AlphaFoldDB" id="A0A670KIE1"/>
<dbReference type="Gene3D" id="3.30.160.60">
    <property type="entry name" value="Classic Zinc Finger"/>
    <property type="match status" value="3"/>
</dbReference>
<keyword evidence="1" id="KW-0479">Metal-binding</keyword>
<evidence type="ECO:0000313" key="8">
    <source>
        <dbReference type="Ensembl" id="ENSPMRP00000036811.1"/>
    </source>
</evidence>
<dbReference type="GeneTree" id="ENSGT00940000161856"/>
<reference evidence="8" key="3">
    <citation type="submission" date="2025-09" db="UniProtKB">
        <authorList>
            <consortium name="Ensembl"/>
        </authorList>
    </citation>
    <scope>IDENTIFICATION</scope>
</reference>
<dbReference type="GO" id="GO:0000978">
    <property type="term" value="F:RNA polymerase II cis-regulatory region sequence-specific DNA binding"/>
    <property type="evidence" value="ECO:0007669"/>
    <property type="project" value="Ensembl"/>
</dbReference>
<dbReference type="CTD" id="10661"/>
<dbReference type="PANTHER" id="PTHR23235:SF156">
    <property type="entry name" value="KRUPPEL-LIKE FACTOR 18"/>
    <property type="match status" value="1"/>
</dbReference>
<keyword evidence="3 5" id="KW-0863">Zinc-finger</keyword>
<dbReference type="PROSITE" id="PS00028">
    <property type="entry name" value="ZINC_FINGER_C2H2_1"/>
    <property type="match status" value="3"/>
</dbReference>
<dbReference type="FunFam" id="3.30.160.60:FF:000007">
    <property type="entry name" value="Basic krueppel-like factor 3"/>
    <property type="match status" value="1"/>
</dbReference>
<dbReference type="GO" id="GO:0000981">
    <property type="term" value="F:DNA-binding transcription factor activity, RNA polymerase II-specific"/>
    <property type="evidence" value="ECO:0007669"/>
    <property type="project" value="TreeGrafter"/>
</dbReference>
<dbReference type="GO" id="GO:0045893">
    <property type="term" value="P:positive regulation of DNA-templated transcription"/>
    <property type="evidence" value="ECO:0007669"/>
    <property type="project" value="Ensembl"/>
</dbReference>
<dbReference type="RefSeq" id="XP_028568713.1">
    <property type="nucleotide sequence ID" value="XM_028712880.1"/>
</dbReference>
<evidence type="ECO:0000256" key="2">
    <source>
        <dbReference type="ARBA" id="ARBA00022737"/>
    </source>
</evidence>
<dbReference type="Pfam" id="PF00096">
    <property type="entry name" value="zf-C2H2"/>
    <property type="match status" value="3"/>
</dbReference>
<keyword evidence="4" id="KW-0862">Zinc</keyword>
<dbReference type="GO" id="GO:0031648">
    <property type="term" value="P:protein destabilization"/>
    <property type="evidence" value="ECO:0007669"/>
    <property type="project" value="Ensembl"/>
</dbReference>
<dbReference type="GO" id="GO:0030218">
    <property type="term" value="P:erythrocyte differentiation"/>
    <property type="evidence" value="ECO:0007669"/>
    <property type="project" value="Ensembl"/>
</dbReference>
<dbReference type="PANTHER" id="PTHR23235">
    <property type="entry name" value="KRUEPPEL-LIKE TRANSCRIPTION FACTOR"/>
    <property type="match status" value="1"/>
</dbReference>
<dbReference type="InterPro" id="IPR036236">
    <property type="entry name" value="Znf_C2H2_sf"/>
</dbReference>
<dbReference type="CDD" id="cd21581">
    <property type="entry name" value="KLF1_N"/>
    <property type="match status" value="1"/>
</dbReference>
<organism evidence="8 9">
    <name type="scientific">Podarcis muralis</name>
    <name type="common">Wall lizard</name>
    <name type="synonym">Lacerta muralis</name>
    <dbReference type="NCBI Taxonomy" id="64176"/>
    <lineage>
        <taxon>Eukaryota</taxon>
        <taxon>Metazoa</taxon>
        <taxon>Chordata</taxon>
        <taxon>Craniata</taxon>
        <taxon>Vertebrata</taxon>
        <taxon>Euteleostomi</taxon>
        <taxon>Lepidosauria</taxon>
        <taxon>Squamata</taxon>
        <taxon>Bifurcata</taxon>
        <taxon>Unidentata</taxon>
        <taxon>Episquamata</taxon>
        <taxon>Laterata</taxon>
        <taxon>Lacertibaenia</taxon>
        <taxon>Lacertidae</taxon>
        <taxon>Podarcis</taxon>
    </lineage>
</organism>
<dbReference type="GO" id="GO:0006511">
    <property type="term" value="P:ubiquitin-dependent protein catabolic process"/>
    <property type="evidence" value="ECO:0007669"/>
    <property type="project" value="Ensembl"/>
</dbReference>
<proteinExistence type="predicted"/>
<protein>
    <submittedName>
        <fullName evidence="8">KLF transcription factor 1</fullName>
    </submittedName>
</protein>
<evidence type="ECO:0000256" key="4">
    <source>
        <dbReference type="ARBA" id="ARBA00022833"/>
    </source>
</evidence>
<evidence type="ECO:0000259" key="7">
    <source>
        <dbReference type="PROSITE" id="PS50157"/>
    </source>
</evidence>
<dbReference type="OrthoDB" id="4748970at2759"/>
<reference evidence="8" key="2">
    <citation type="submission" date="2025-08" db="UniProtKB">
        <authorList>
            <consortium name="Ensembl"/>
        </authorList>
    </citation>
    <scope>IDENTIFICATION</scope>
</reference>
<gene>
    <name evidence="8" type="primary">KLF1</name>
</gene>
<keyword evidence="9" id="KW-1185">Reference proteome</keyword>
<dbReference type="GO" id="GO:0005654">
    <property type="term" value="C:nucleoplasm"/>
    <property type="evidence" value="ECO:0007669"/>
    <property type="project" value="Ensembl"/>
</dbReference>
<accession>A0A670KIE1</accession>
<reference evidence="8 9" key="1">
    <citation type="journal article" date="2019" name="Proc. Natl. Acad. Sci. U.S.A.">
        <title>Regulatory changes in pterin and carotenoid genes underlie balanced color polymorphisms in the wall lizard.</title>
        <authorList>
            <person name="Andrade P."/>
            <person name="Pinho C."/>
            <person name="Perez I de Lanuza G."/>
            <person name="Afonso S."/>
            <person name="Brejcha J."/>
            <person name="Rubin C.J."/>
            <person name="Wallerman O."/>
            <person name="Pereira P."/>
            <person name="Sabatino S.J."/>
            <person name="Bellati A."/>
            <person name="Pellitteri-Rosa D."/>
            <person name="Bosakova Z."/>
            <person name="Bunikis I."/>
            <person name="Carretero M.A."/>
            <person name="Feiner N."/>
            <person name="Marsik P."/>
            <person name="Pauperio F."/>
            <person name="Salvi D."/>
            <person name="Soler L."/>
            <person name="While G.M."/>
            <person name="Uller T."/>
            <person name="Font E."/>
            <person name="Andersson L."/>
            <person name="Carneiro M."/>
        </authorList>
    </citation>
    <scope>NUCLEOTIDE SEQUENCE</scope>
</reference>
<sequence length="399" mass="44804">MRRKVRSWTKPLKFCVLVFKLVCYLQVMAFVDTVISSAGFNHLQDVQSELIQWWKQEDSLGHSSRGLLDVPQPEGVQQMKQEYEAYWDVDFLMRNFSASEPTTSSATWVGQEEQPAVSTACLPVTTEEGMRGRLPKTNRGVPDAPWAPGFDTKLQPGDSSVNHVPPAHHGYAQNVVDPNKSLALSSDHLQHFLAQADFGAFAPTVQHHGEPKQRVHGQYYQLTYVHPGPSLQSKHGSHSQLPPAQSQLPHCSLLSSSFPTYPGHYQASFQLCQRDAAVSTTSSLYSTLTPPLPAKEAADKPKKGHKTSSRKQPASHICNYPNCGKTYTKSSHLKAHLRTHTGEKPYPCLYEGCAWKFARSDELTRHYRKHTGQRPFKCQVCLRTFSRSDHLSLHVKKHV</sequence>
<evidence type="ECO:0000256" key="6">
    <source>
        <dbReference type="SAM" id="MobiDB-lite"/>
    </source>
</evidence>
<dbReference type="Proteomes" id="UP000472272">
    <property type="component" value="Chromosome 17"/>
</dbReference>
<evidence type="ECO:0000256" key="5">
    <source>
        <dbReference type="PROSITE-ProRule" id="PRU00042"/>
    </source>
</evidence>